<reference evidence="10" key="1">
    <citation type="submission" date="2018-06" db="EMBL/GenBank/DDBJ databases">
        <title>Aestuariibacter litoralis strain KCTC 52945T.</title>
        <authorList>
            <person name="Li X."/>
            <person name="Salam N."/>
            <person name="Li J.-L."/>
            <person name="Chen Y.-M."/>
            <person name="Yang Z.-W."/>
            <person name="Zhang L.-Y."/>
            <person name="Han M.-X."/>
            <person name="Xiao M."/>
            <person name="Li W.-J."/>
        </authorList>
    </citation>
    <scope>NUCLEOTIDE SEQUENCE [LARGE SCALE GENOMIC DNA]</scope>
    <source>
        <strain evidence="10">KCTC 52945</strain>
    </source>
</reference>
<name>A0A2W2BAA5_9HYPH</name>
<keyword evidence="5" id="KW-0274">FAD</keyword>
<dbReference type="UniPathway" id="UPA00232"/>
<dbReference type="PANTHER" id="PTHR43876">
    <property type="entry name" value="UBIQUINONE BIOSYNTHESIS MONOOXYGENASE COQ6, MITOCHONDRIAL"/>
    <property type="match status" value="1"/>
</dbReference>
<evidence type="ECO:0000313" key="9">
    <source>
        <dbReference type="EMBL" id="PZF77008.1"/>
    </source>
</evidence>
<comment type="caution">
    <text evidence="9">The sequence shown here is derived from an EMBL/GenBank/DDBJ whole genome shotgun (WGS) entry which is preliminary data.</text>
</comment>
<comment type="similarity">
    <text evidence="3">Belongs to the UbiH/COQ6 family.</text>
</comment>
<dbReference type="GO" id="GO:0016705">
    <property type="term" value="F:oxidoreductase activity, acting on paired donors, with incorporation or reduction of molecular oxygen"/>
    <property type="evidence" value="ECO:0007669"/>
    <property type="project" value="InterPro"/>
</dbReference>
<feature type="domain" description="FAD-binding" evidence="8">
    <location>
        <begin position="4"/>
        <end position="333"/>
    </location>
</feature>
<sequence length="403" mass="42876">MSDFDVIVTGAGPAGLSAACLLALDGRRVALVAREQGDASDPRTVALMQPSIRLLMHLGLWPGELKDATQPLRKLRLVDDTGSLFKAPTITFDPAELGDEAFGWNFPLGILIPALFARAGELGVTFTGADAASVHTASDSVSVTTAGGRRLTARVAIAADGRNSLLREAAGIRTNRWSYDQTALATSFDHSGPHDGISTEHHKTAGPFTTVPMPGNRSALVWMERPARAAELMALTDRELAAEIQIGTHGALGLVSHVGPRRLFPMQGLVARDFAKNRIILIGEAAHVVPPIGAQGLNMSLRDAAQAADLMEGEDDPGAPSIMADYDARRRRDVQPRQQVIDLMNRSLLSGFMALETGRAAGLTLLSQFGPLRRAVMQYGLAPSANLPRVMRPPQGSAPELIA</sequence>
<keyword evidence="7" id="KW-0503">Monooxygenase</keyword>
<dbReference type="AlphaFoldDB" id="A0A2W2BAA5"/>
<dbReference type="InterPro" id="IPR002938">
    <property type="entry name" value="FAD-bd"/>
</dbReference>
<accession>A0A2W2BAA5</accession>
<dbReference type="RefSeq" id="WP_111198586.1">
    <property type="nucleotide sequence ID" value="NZ_QKVK01000004.1"/>
</dbReference>
<organism evidence="9 10">
    <name type="scientific">Aestuariivirga litoralis</name>
    <dbReference type="NCBI Taxonomy" id="2650924"/>
    <lineage>
        <taxon>Bacteria</taxon>
        <taxon>Pseudomonadati</taxon>
        <taxon>Pseudomonadota</taxon>
        <taxon>Alphaproteobacteria</taxon>
        <taxon>Hyphomicrobiales</taxon>
        <taxon>Aestuariivirgaceae</taxon>
        <taxon>Aestuariivirga</taxon>
    </lineage>
</organism>
<comment type="pathway">
    <text evidence="2">Cofactor biosynthesis; ubiquinone biosynthesis.</text>
</comment>
<dbReference type="PANTHER" id="PTHR43876:SF7">
    <property type="entry name" value="UBIQUINONE BIOSYNTHESIS MONOOXYGENASE COQ6, MITOCHONDRIAL"/>
    <property type="match status" value="1"/>
</dbReference>
<evidence type="ECO:0000256" key="3">
    <source>
        <dbReference type="ARBA" id="ARBA00005349"/>
    </source>
</evidence>
<evidence type="ECO:0000256" key="6">
    <source>
        <dbReference type="ARBA" id="ARBA00023002"/>
    </source>
</evidence>
<protein>
    <submittedName>
        <fullName evidence="9">UbiH/UbiF family hydroxylase</fullName>
    </submittedName>
</protein>
<evidence type="ECO:0000256" key="7">
    <source>
        <dbReference type="ARBA" id="ARBA00023033"/>
    </source>
</evidence>
<keyword evidence="4" id="KW-0285">Flavoprotein</keyword>
<gene>
    <name evidence="9" type="ORF">DK847_11220</name>
</gene>
<dbReference type="InterPro" id="IPR036188">
    <property type="entry name" value="FAD/NAD-bd_sf"/>
</dbReference>
<evidence type="ECO:0000256" key="1">
    <source>
        <dbReference type="ARBA" id="ARBA00001974"/>
    </source>
</evidence>
<evidence type="ECO:0000256" key="2">
    <source>
        <dbReference type="ARBA" id="ARBA00004749"/>
    </source>
</evidence>
<dbReference type="Pfam" id="PF01494">
    <property type="entry name" value="FAD_binding_3"/>
    <property type="match status" value="1"/>
</dbReference>
<dbReference type="GO" id="GO:0004497">
    <property type="term" value="F:monooxygenase activity"/>
    <property type="evidence" value="ECO:0007669"/>
    <property type="project" value="UniProtKB-KW"/>
</dbReference>
<dbReference type="InterPro" id="IPR051205">
    <property type="entry name" value="UbiH/COQ6_monooxygenase"/>
</dbReference>
<evidence type="ECO:0000256" key="4">
    <source>
        <dbReference type="ARBA" id="ARBA00022630"/>
    </source>
</evidence>
<keyword evidence="10" id="KW-1185">Reference proteome</keyword>
<dbReference type="PRINTS" id="PR00420">
    <property type="entry name" value="RNGMNOXGNASE"/>
</dbReference>
<dbReference type="GO" id="GO:0071949">
    <property type="term" value="F:FAD binding"/>
    <property type="evidence" value="ECO:0007669"/>
    <property type="project" value="InterPro"/>
</dbReference>
<dbReference type="Proteomes" id="UP000248795">
    <property type="component" value="Unassembled WGS sequence"/>
</dbReference>
<proteinExistence type="inferred from homology"/>
<evidence type="ECO:0000313" key="10">
    <source>
        <dbReference type="Proteomes" id="UP000248795"/>
    </source>
</evidence>
<dbReference type="SUPFAM" id="SSF51905">
    <property type="entry name" value="FAD/NAD(P)-binding domain"/>
    <property type="match status" value="1"/>
</dbReference>
<dbReference type="EMBL" id="QKVK01000004">
    <property type="protein sequence ID" value="PZF77008.1"/>
    <property type="molecule type" value="Genomic_DNA"/>
</dbReference>
<dbReference type="InterPro" id="IPR010971">
    <property type="entry name" value="UbiH/COQ6"/>
</dbReference>
<comment type="cofactor">
    <cofactor evidence="1">
        <name>FAD</name>
        <dbReference type="ChEBI" id="CHEBI:57692"/>
    </cofactor>
</comment>
<dbReference type="Gene3D" id="3.50.50.60">
    <property type="entry name" value="FAD/NAD(P)-binding domain"/>
    <property type="match status" value="2"/>
</dbReference>
<evidence type="ECO:0000256" key="5">
    <source>
        <dbReference type="ARBA" id="ARBA00022827"/>
    </source>
</evidence>
<dbReference type="GO" id="GO:0006744">
    <property type="term" value="P:ubiquinone biosynthetic process"/>
    <property type="evidence" value="ECO:0007669"/>
    <property type="project" value="UniProtKB-UniPathway"/>
</dbReference>
<keyword evidence="6" id="KW-0560">Oxidoreductase</keyword>
<dbReference type="NCBIfam" id="TIGR01988">
    <property type="entry name" value="Ubi-OHases"/>
    <property type="match status" value="1"/>
</dbReference>
<evidence type="ECO:0000259" key="8">
    <source>
        <dbReference type="Pfam" id="PF01494"/>
    </source>
</evidence>